<dbReference type="InterPro" id="IPR029058">
    <property type="entry name" value="AB_hydrolase_fold"/>
</dbReference>
<dbReference type="EMBL" id="KI925458">
    <property type="protein sequence ID" value="ETW82212.1"/>
    <property type="molecule type" value="Genomic_DNA"/>
</dbReference>
<accession>W4K8Q2</accession>
<evidence type="ECO:0000256" key="1">
    <source>
        <dbReference type="ARBA" id="ARBA00005964"/>
    </source>
</evidence>
<dbReference type="OrthoDB" id="408631at2759"/>
<dbReference type="InterPro" id="IPR050309">
    <property type="entry name" value="Type-B_Carboxylest/Lipase"/>
</dbReference>
<dbReference type="InterPro" id="IPR019826">
    <property type="entry name" value="Carboxylesterase_B_AS"/>
</dbReference>
<dbReference type="PROSITE" id="PS00122">
    <property type="entry name" value="CARBOXYLESTERASE_B_1"/>
    <property type="match status" value="1"/>
</dbReference>
<dbReference type="Proteomes" id="UP000030671">
    <property type="component" value="Unassembled WGS sequence"/>
</dbReference>
<gene>
    <name evidence="5" type="ORF">HETIRDRAFT_318776</name>
</gene>
<dbReference type="GO" id="GO:0016787">
    <property type="term" value="F:hydrolase activity"/>
    <property type="evidence" value="ECO:0007669"/>
    <property type="project" value="UniProtKB-KW"/>
</dbReference>
<evidence type="ECO:0000313" key="5">
    <source>
        <dbReference type="EMBL" id="ETW82212.1"/>
    </source>
</evidence>
<dbReference type="AlphaFoldDB" id="W4K8Q2"/>
<proteinExistence type="inferred from homology"/>
<evidence type="ECO:0000313" key="6">
    <source>
        <dbReference type="Proteomes" id="UP000030671"/>
    </source>
</evidence>
<dbReference type="RefSeq" id="XP_009546756.1">
    <property type="nucleotide sequence ID" value="XM_009548461.1"/>
</dbReference>
<dbReference type="InParanoid" id="W4K8Q2"/>
<dbReference type="SUPFAM" id="SSF53474">
    <property type="entry name" value="alpha/beta-Hydrolases"/>
    <property type="match status" value="1"/>
</dbReference>
<sequence length="546" mass="59712">MDLSLVIVSVSLWLSLHAAIGGVAAVPTIQLDRGVFIGNSTGTVDKFLGIPFALPPTGDRRFRLPEPNHPYEGAYNATVFGNSCPQQTATPTIPNEIVGEILSTYILVEGAHPQSEDCLSLNVWAPANTTADANLPVLAWIYGGGWEVGETATYNGEAVVQGSLNIGMPIIYVSMNYRLAAFGFLASREVKEAGVGNLGLHDQRQALRWIQTYIGTFGGDKDRVTIWGESAGSVSVALQMITNGGNSEGLFHGAFMQSGSPLIVGDITHGQPYYDLIVNEVGCNGTEDTLQCLREAPYEKFQAASSSTPSLFSNTSLNLVWMPRTDGKFLTEDPQTLVKKGHVADIPFVNGDCDDEGTLFSLSSLNATSDEDTLKYIQSVYYPKTSSQELDPVLQLYSSDPSEGSPFNTSSNNTLSPQYKRIAAIQGDIWFQGPRRLFFEYRSEKQNTWSYLYKGFKSTPFLGSFHSSDLIGIYGPGSDLGNFVIRFATGLDPNHGNTTIYWPRYTQKSRKLMTILDGSVPLTIGEDDFREEGIKYLTQLMLQNPL</sequence>
<dbReference type="ESTHER" id="9homo-w4k8q2">
    <property type="family name" value="Fungal_carboxylesterase_lipase"/>
</dbReference>
<dbReference type="InterPro" id="IPR002018">
    <property type="entry name" value="CarbesteraseB"/>
</dbReference>
<dbReference type="HOGENOM" id="CLU_006586_10_6_1"/>
<keyword evidence="2 3" id="KW-0378">Hydrolase</keyword>
<dbReference type="KEGG" id="hir:HETIRDRAFT_318776"/>
<keyword evidence="3" id="KW-0732">Signal</keyword>
<dbReference type="eggNOG" id="KOG4389">
    <property type="taxonomic scope" value="Eukaryota"/>
</dbReference>
<feature type="signal peptide" evidence="3">
    <location>
        <begin position="1"/>
        <end position="25"/>
    </location>
</feature>
<keyword evidence="6" id="KW-1185">Reference proteome</keyword>
<dbReference type="PANTHER" id="PTHR11559">
    <property type="entry name" value="CARBOXYLESTERASE"/>
    <property type="match status" value="1"/>
</dbReference>
<dbReference type="Pfam" id="PF00135">
    <property type="entry name" value="COesterase"/>
    <property type="match status" value="1"/>
</dbReference>
<evidence type="ECO:0000259" key="4">
    <source>
        <dbReference type="Pfam" id="PF00135"/>
    </source>
</evidence>
<reference evidence="5 6" key="1">
    <citation type="journal article" date="2012" name="New Phytol.">
        <title>Insight into trade-off between wood decay and parasitism from the genome of a fungal forest pathogen.</title>
        <authorList>
            <person name="Olson A."/>
            <person name="Aerts A."/>
            <person name="Asiegbu F."/>
            <person name="Belbahri L."/>
            <person name="Bouzid O."/>
            <person name="Broberg A."/>
            <person name="Canback B."/>
            <person name="Coutinho P.M."/>
            <person name="Cullen D."/>
            <person name="Dalman K."/>
            <person name="Deflorio G."/>
            <person name="van Diepen L.T."/>
            <person name="Dunand C."/>
            <person name="Duplessis S."/>
            <person name="Durling M."/>
            <person name="Gonthier P."/>
            <person name="Grimwood J."/>
            <person name="Fossdal C.G."/>
            <person name="Hansson D."/>
            <person name="Henrissat B."/>
            <person name="Hietala A."/>
            <person name="Himmelstrand K."/>
            <person name="Hoffmeister D."/>
            <person name="Hogberg N."/>
            <person name="James T.Y."/>
            <person name="Karlsson M."/>
            <person name="Kohler A."/>
            <person name="Kues U."/>
            <person name="Lee Y.H."/>
            <person name="Lin Y.C."/>
            <person name="Lind M."/>
            <person name="Lindquist E."/>
            <person name="Lombard V."/>
            <person name="Lucas S."/>
            <person name="Lunden K."/>
            <person name="Morin E."/>
            <person name="Murat C."/>
            <person name="Park J."/>
            <person name="Raffaello T."/>
            <person name="Rouze P."/>
            <person name="Salamov A."/>
            <person name="Schmutz J."/>
            <person name="Solheim H."/>
            <person name="Stahlberg J."/>
            <person name="Velez H."/>
            <person name="de Vries R.P."/>
            <person name="Wiebenga A."/>
            <person name="Woodward S."/>
            <person name="Yakovlev I."/>
            <person name="Garbelotto M."/>
            <person name="Martin F."/>
            <person name="Grigoriev I.V."/>
            <person name="Stenlid J."/>
        </authorList>
    </citation>
    <scope>NUCLEOTIDE SEQUENCE [LARGE SCALE GENOMIC DNA]</scope>
    <source>
        <strain evidence="5 6">TC 32-1</strain>
    </source>
</reference>
<evidence type="ECO:0000256" key="2">
    <source>
        <dbReference type="ARBA" id="ARBA00022801"/>
    </source>
</evidence>
<feature type="chain" id="PRO_5005150319" description="Carboxylic ester hydrolase" evidence="3">
    <location>
        <begin position="26"/>
        <end position="546"/>
    </location>
</feature>
<comment type="similarity">
    <text evidence="1 3">Belongs to the type-B carboxylesterase/lipase family.</text>
</comment>
<dbReference type="EC" id="3.1.1.-" evidence="3"/>
<organism evidence="5 6">
    <name type="scientific">Heterobasidion irregulare (strain TC 32-1)</name>
    <dbReference type="NCBI Taxonomy" id="747525"/>
    <lineage>
        <taxon>Eukaryota</taxon>
        <taxon>Fungi</taxon>
        <taxon>Dikarya</taxon>
        <taxon>Basidiomycota</taxon>
        <taxon>Agaricomycotina</taxon>
        <taxon>Agaricomycetes</taxon>
        <taxon>Russulales</taxon>
        <taxon>Bondarzewiaceae</taxon>
        <taxon>Heterobasidion</taxon>
        <taxon>Heterobasidion annosum species complex</taxon>
    </lineage>
</organism>
<dbReference type="Gene3D" id="3.40.50.1820">
    <property type="entry name" value="alpha/beta hydrolase"/>
    <property type="match status" value="1"/>
</dbReference>
<protein>
    <recommendedName>
        <fullName evidence="3">Carboxylic ester hydrolase</fullName>
        <ecNumber evidence="3">3.1.1.-</ecNumber>
    </recommendedName>
</protein>
<dbReference type="GeneID" id="20670535"/>
<feature type="domain" description="Carboxylesterase type B" evidence="4">
    <location>
        <begin position="28"/>
        <end position="517"/>
    </location>
</feature>
<evidence type="ECO:0000256" key="3">
    <source>
        <dbReference type="RuleBase" id="RU361235"/>
    </source>
</evidence>
<name>W4K8Q2_HETIT</name>